<evidence type="ECO:0000313" key="11">
    <source>
        <dbReference type="Proteomes" id="UP000525078"/>
    </source>
</evidence>
<evidence type="ECO:0000256" key="8">
    <source>
        <dbReference type="SAM" id="SignalP"/>
    </source>
</evidence>
<comment type="cofactor">
    <cofactor evidence="1">
        <name>a divalent metal cation</name>
        <dbReference type="ChEBI" id="CHEBI:60240"/>
    </cofactor>
</comment>
<feature type="domain" description="DDE Tnp4" evidence="9">
    <location>
        <begin position="238"/>
        <end position="378"/>
    </location>
</feature>
<dbReference type="Proteomes" id="UP000525078">
    <property type="component" value="Unassembled WGS sequence"/>
</dbReference>
<organism evidence="10 11">
    <name type="scientific">Cannabis sativa</name>
    <name type="common">Hemp</name>
    <name type="synonym">Marijuana</name>
    <dbReference type="NCBI Taxonomy" id="3483"/>
    <lineage>
        <taxon>Eukaryota</taxon>
        <taxon>Viridiplantae</taxon>
        <taxon>Streptophyta</taxon>
        <taxon>Embryophyta</taxon>
        <taxon>Tracheophyta</taxon>
        <taxon>Spermatophyta</taxon>
        <taxon>Magnoliopsida</taxon>
        <taxon>eudicotyledons</taxon>
        <taxon>Gunneridae</taxon>
        <taxon>Pentapetalae</taxon>
        <taxon>rosids</taxon>
        <taxon>fabids</taxon>
        <taxon>Rosales</taxon>
        <taxon>Cannabaceae</taxon>
        <taxon>Cannabis</taxon>
    </lineage>
</organism>
<evidence type="ECO:0000259" key="9">
    <source>
        <dbReference type="Pfam" id="PF13359"/>
    </source>
</evidence>
<protein>
    <recommendedName>
        <fullName evidence="9">DDE Tnp4 domain-containing protein</fullName>
    </recommendedName>
</protein>
<evidence type="ECO:0000313" key="10">
    <source>
        <dbReference type="EMBL" id="KAF4374047.1"/>
    </source>
</evidence>
<dbReference type="InterPro" id="IPR045249">
    <property type="entry name" value="HARBI1-like"/>
</dbReference>
<dbReference type="GO" id="GO:0005634">
    <property type="term" value="C:nucleus"/>
    <property type="evidence" value="ECO:0007669"/>
    <property type="project" value="UniProtKB-SubCell"/>
</dbReference>
<accession>A0A7J6FTZ1</accession>
<evidence type="ECO:0000256" key="7">
    <source>
        <dbReference type="ARBA" id="ARBA00023242"/>
    </source>
</evidence>
<keyword evidence="5" id="KW-0479">Metal-binding</keyword>
<dbReference type="PANTHER" id="PTHR22930:SF190">
    <property type="entry name" value="OS06G0164500 PROTEIN"/>
    <property type="match status" value="1"/>
</dbReference>
<evidence type="ECO:0000256" key="4">
    <source>
        <dbReference type="ARBA" id="ARBA00022722"/>
    </source>
</evidence>
<dbReference type="PANTHER" id="PTHR22930">
    <property type="match status" value="1"/>
</dbReference>
<name>A0A7J6FTZ1_CANSA</name>
<dbReference type="EMBL" id="JAATIP010000098">
    <property type="protein sequence ID" value="KAF4374047.1"/>
    <property type="molecule type" value="Genomic_DNA"/>
</dbReference>
<keyword evidence="7" id="KW-0539">Nucleus</keyword>
<evidence type="ECO:0000256" key="5">
    <source>
        <dbReference type="ARBA" id="ARBA00022723"/>
    </source>
</evidence>
<keyword evidence="4" id="KW-0540">Nuclease</keyword>
<evidence type="ECO:0000256" key="6">
    <source>
        <dbReference type="ARBA" id="ARBA00022801"/>
    </source>
</evidence>
<keyword evidence="8" id="KW-0732">Signal</keyword>
<evidence type="ECO:0000256" key="3">
    <source>
        <dbReference type="ARBA" id="ARBA00006958"/>
    </source>
</evidence>
<evidence type="ECO:0000256" key="2">
    <source>
        <dbReference type="ARBA" id="ARBA00004123"/>
    </source>
</evidence>
<sequence length="453" mass="50208">MDSTRRKQQLPALLSSLISQLLLLLLLLFSSSTPLSLDSSNSNHTFSSLIHRFLSSQEIAAVFSHFAVSRKRKRTHFLDLNSDPGDEISPGSVRHSPLRSPDSFRNSFKMTSETFEWLAGSLEPLLDCRDPVGSPLNLSAELRLAIGLFRLATGSDYQTISTQFGVSEWVARFCAKQLCRVLCTDFRFWVNFLNPNELESVSSALNEKTGFPNCCGVIDCARFKIVRGNGIKEQNDNSSEETIAAQILVDSSSRILSIVAGFRGNKSDSKVLKLSTLHKDIEEGNLLNSPPVYLNGVAIEQFLIGDKGYPLLPWLMVPFEDAIPGSSEEHFNKSHHRIRVSALQTIASLKNWGVLSQPIEEEAKTAVAYIGACSILHNALLMREDYSALVDEFEGHSFIDQSCSHSHGDTSFVDTSIELKASVIRRALATRAKEFHDSKHHSMVTGFLSLEST</sequence>
<evidence type="ECO:0000256" key="1">
    <source>
        <dbReference type="ARBA" id="ARBA00001968"/>
    </source>
</evidence>
<proteinExistence type="inferred from homology"/>
<dbReference type="InterPro" id="IPR027806">
    <property type="entry name" value="HARBI1_dom"/>
</dbReference>
<keyword evidence="6" id="KW-0378">Hydrolase</keyword>
<feature type="signal peptide" evidence="8">
    <location>
        <begin position="1"/>
        <end position="32"/>
    </location>
</feature>
<gene>
    <name evidence="10" type="ORF">F8388_007953</name>
</gene>
<reference evidence="10 11" key="1">
    <citation type="journal article" date="2020" name="bioRxiv">
        <title>Sequence and annotation of 42 cannabis genomes reveals extensive copy number variation in cannabinoid synthesis and pathogen resistance genes.</title>
        <authorList>
            <person name="Mckernan K.J."/>
            <person name="Helbert Y."/>
            <person name="Kane L.T."/>
            <person name="Ebling H."/>
            <person name="Zhang L."/>
            <person name="Liu B."/>
            <person name="Eaton Z."/>
            <person name="Mclaughlin S."/>
            <person name="Kingan S."/>
            <person name="Baybayan P."/>
            <person name="Concepcion G."/>
            <person name="Jordan M."/>
            <person name="Riva A."/>
            <person name="Barbazuk W."/>
            <person name="Harkins T."/>
        </authorList>
    </citation>
    <scope>NUCLEOTIDE SEQUENCE [LARGE SCALE GENOMIC DNA]</scope>
    <source>
        <strain evidence="11">cv. Jamaican Lion 4</strain>
        <tissue evidence="10">Leaf</tissue>
    </source>
</reference>
<comment type="caution">
    <text evidence="10">The sequence shown here is derived from an EMBL/GenBank/DDBJ whole genome shotgun (WGS) entry which is preliminary data.</text>
</comment>
<comment type="similarity">
    <text evidence="3">Belongs to the HARBI1 family.</text>
</comment>
<dbReference type="GO" id="GO:0046872">
    <property type="term" value="F:metal ion binding"/>
    <property type="evidence" value="ECO:0007669"/>
    <property type="project" value="UniProtKB-KW"/>
</dbReference>
<feature type="chain" id="PRO_5029688373" description="DDE Tnp4 domain-containing protein" evidence="8">
    <location>
        <begin position="33"/>
        <end position="453"/>
    </location>
</feature>
<dbReference type="AlphaFoldDB" id="A0A7J6FTZ1"/>
<dbReference type="Pfam" id="PF13359">
    <property type="entry name" value="DDE_Tnp_4"/>
    <property type="match status" value="1"/>
</dbReference>
<dbReference type="GO" id="GO:0016787">
    <property type="term" value="F:hydrolase activity"/>
    <property type="evidence" value="ECO:0007669"/>
    <property type="project" value="UniProtKB-KW"/>
</dbReference>
<dbReference type="GO" id="GO:0004518">
    <property type="term" value="F:nuclease activity"/>
    <property type="evidence" value="ECO:0007669"/>
    <property type="project" value="UniProtKB-KW"/>
</dbReference>
<comment type="subcellular location">
    <subcellularLocation>
        <location evidence="2">Nucleus</location>
    </subcellularLocation>
</comment>